<protein>
    <submittedName>
        <fullName evidence="1">Uncharacterized protein</fullName>
    </submittedName>
</protein>
<gene>
    <name evidence="1" type="ORF">TCEB3V08_LOCUS9023</name>
</gene>
<name>A0A7R9D3K6_TIMCR</name>
<reference evidence="1" key="1">
    <citation type="submission" date="2020-11" db="EMBL/GenBank/DDBJ databases">
        <authorList>
            <person name="Tran Van P."/>
        </authorList>
    </citation>
    <scope>NUCLEOTIDE SEQUENCE</scope>
</reference>
<dbReference type="AlphaFoldDB" id="A0A7R9D3K6"/>
<evidence type="ECO:0000313" key="1">
    <source>
        <dbReference type="EMBL" id="CAD7407421.1"/>
    </source>
</evidence>
<dbReference type="EMBL" id="OC320167">
    <property type="protein sequence ID" value="CAD7407421.1"/>
    <property type="molecule type" value="Genomic_DNA"/>
</dbReference>
<accession>A0A7R9D3K6</accession>
<sequence>MVDVRFLLTLLEDAVALLESNDIVFNSDDTHELASCLDQLIEDGVVDVKTSCLPKEYPEQENKTNVEPKGIGKVDRNILKRYKHKMDFTMKRRTQFTLYTAANGAIPIGGLGGDDQFSLRDNHYLFVHWQQCKIGHSESESGDDHGRLKMRWGTGRITGRETGKLDGGTTALW</sequence>
<proteinExistence type="predicted"/>
<organism evidence="1">
    <name type="scientific">Timema cristinae</name>
    <name type="common">Walking stick</name>
    <dbReference type="NCBI Taxonomy" id="61476"/>
    <lineage>
        <taxon>Eukaryota</taxon>
        <taxon>Metazoa</taxon>
        <taxon>Ecdysozoa</taxon>
        <taxon>Arthropoda</taxon>
        <taxon>Hexapoda</taxon>
        <taxon>Insecta</taxon>
        <taxon>Pterygota</taxon>
        <taxon>Neoptera</taxon>
        <taxon>Polyneoptera</taxon>
        <taxon>Phasmatodea</taxon>
        <taxon>Timematodea</taxon>
        <taxon>Timematoidea</taxon>
        <taxon>Timematidae</taxon>
        <taxon>Timema</taxon>
    </lineage>
</organism>